<organism evidence="1 2">
    <name type="scientific">Deminuibacter soli</name>
    <dbReference type="NCBI Taxonomy" id="2291815"/>
    <lineage>
        <taxon>Bacteria</taxon>
        <taxon>Pseudomonadati</taxon>
        <taxon>Bacteroidota</taxon>
        <taxon>Chitinophagia</taxon>
        <taxon>Chitinophagales</taxon>
        <taxon>Chitinophagaceae</taxon>
        <taxon>Deminuibacter</taxon>
    </lineage>
</organism>
<reference evidence="1 2" key="1">
    <citation type="submission" date="2018-08" db="EMBL/GenBank/DDBJ databases">
        <title>Chitinophagaceae sp. K23C18032701, a novel bacterium isolated from forest soil.</title>
        <authorList>
            <person name="Wang C."/>
        </authorList>
    </citation>
    <scope>NUCLEOTIDE SEQUENCE [LARGE SCALE GENOMIC DNA]</scope>
    <source>
        <strain evidence="1 2">K23C18032701</strain>
    </source>
</reference>
<evidence type="ECO:0000313" key="1">
    <source>
        <dbReference type="EMBL" id="RFM26864.1"/>
    </source>
</evidence>
<dbReference type="Proteomes" id="UP000261284">
    <property type="component" value="Unassembled WGS sequence"/>
</dbReference>
<gene>
    <name evidence="1" type="ORF">DXN05_17915</name>
</gene>
<keyword evidence="2" id="KW-1185">Reference proteome</keyword>
<evidence type="ECO:0000313" key="2">
    <source>
        <dbReference type="Proteomes" id="UP000261284"/>
    </source>
</evidence>
<dbReference type="EMBL" id="QTJU01000007">
    <property type="protein sequence ID" value="RFM26864.1"/>
    <property type="molecule type" value="Genomic_DNA"/>
</dbReference>
<accession>A0A3E1NGB6</accession>
<comment type="caution">
    <text evidence="1">The sequence shown here is derived from an EMBL/GenBank/DDBJ whole genome shotgun (WGS) entry which is preliminary data.</text>
</comment>
<name>A0A3E1NGB6_9BACT</name>
<protein>
    <submittedName>
        <fullName evidence="1">Uncharacterized protein</fullName>
    </submittedName>
</protein>
<sequence length="538" mass="59677">MIAIGCFFAACKKVDEHIGLVSDQPWISDVYSLNGHFGGGEWQYPENLVVGDTAIMIGKLFYERPDFQLVIGNASVKIIDTLTLPYTANQGGKLTSVQLIRFLITDQMGVGQKRPVTLIANGITTNCKPINILSFPASAGKTDTTFQVDSITTWMPDDAILFAQNYHSLLRSAHTDQEGNIFFDNKYGMYKIAAGKTTQIIKAGDSFNNESAPFSIVQLLGTAVTYDGNTIYFSAETNETAADVKDHYVFRLCKMNLVTRSVTTINRTLVTTATSALKTDGSPYQGDISKLQVVAANLNLSHDGMLFYSNYFAPDDDVEDHLNWYRNISQAQLNMDFVANCVYMICRLDAGGHVTVLMSNPLFYNTPGYPAASSLYSLDPTGKYVYGYVYDNAFNTRTVQYDVIQQQLAGVFDYYTHFIFKSYETDPALQSPYFAYSAGYMPVPSLFLPLIDGSVINVSAESIYNYDLQNLVAYCYAGTELGLLNPNEVQTGSTGKAKFVDFTNANFIGQDRTGTVYYCGRVDDYTNGVTFYKLHSKK</sequence>
<dbReference type="AlphaFoldDB" id="A0A3E1NGB6"/>
<proteinExistence type="predicted"/>